<evidence type="ECO:0000313" key="2">
    <source>
        <dbReference type="EMBL" id="CAA9351291.1"/>
    </source>
</evidence>
<dbReference type="AlphaFoldDB" id="A0A6J4M8H0"/>
<accession>A0A6J4M8H0</accession>
<dbReference type="EMBL" id="CADCUJ010000061">
    <property type="protein sequence ID" value="CAA9351291.1"/>
    <property type="molecule type" value="Genomic_DNA"/>
</dbReference>
<feature type="compositionally biased region" description="Basic and acidic residues" evidence="1">
    <location>
        <begin position="15"/>
        <end position="44"/>
    </location>
</feature>
<feature type="non-terminal residue" evidence="2">
    <location>
        <position position="1"/>
    </location>
</feature>
<feature type="non-terminal residue" evidence="2">
    <location>
        <position position="341"/>
    </location>
</feature>
<organism evidence="2">
    <name type="scientific">uncultured Nocardioidaceae bacterium</name>
    <dbReference type="NCBI Taxonomy" id="253824"/>
    <lineage>
        <taxon>Bacteria</taxon>
        <taxon>Bacillati</taxon>
        <taxon>Actinomycetota</taxon>
        <taxon>Actinomycetes</taxon>
        <taxon>Propionibacteriales</taxon>
        <taxon>Nocardioidaceae</taxon>
        <taxon>environmental samples</taxon>
    </lineage>
</organism>
<evidence type="ECO:0000256" key="1">
    <source>
        <dbReference type="SAM" id="MobiDB-lite"/>
    </source>
</evidence>
<sequence>DIAGGQGPAPRRRRGEAAGDTRPWLDADPQALREGDQRGPDAAHRGRCRVLLLPLAVSRIDRCGDDLRAGGGPADGPRAERGPHAGTSRRRRLADHRSAQGHHRDAGAVPGPGSAGRLGLGPLQRLRRRRQHGDRGEPRLRRGGDPRLRQAQAAVPGTDSWRDHLHRHRRRADRGGPGAAGDRGAQWRGILAGSDRPLGAAARRDLAGAIRALPACAGPRRPAVQVGLGRCSRRDRAVAGRLGRFLGLRQQLRQLRQDVRRPGWRRRPPAVAVDHQPRGAPRGGDQRRGRAADRGGHHHRRATAARPTRRSEGRHRSGGPRRGRGVGRGDRPDAERRLTTM</sequence>
<feature type="region of interest" description="Disordered" evidence="1">
    <location>
        <begin position="63"/>
        <end position="185"/>
    </location>
</feature>
<feature type="compositionally biased region" description="Basic residues" evidence="1">
    <location>
        <begin position="316"/>
        <end position="325"/>
    </location>
</feature>
<feature type="region of interest" description="Disordered" evidence="1">
    <location>
        <begin position="1"/>
        <end position="48"/>
    </location>
</feature>
<protein>
    <submittedName>
        <fullName evidence="2">Ribonuclease BN</fullName>
    </submittedName>
</protein>
<feature type="compositionally biased region" description="Basic and acidic residues" evidence="1">
    <location>
        <begin position="327"/>
        <end position="341"/>
    </location>
</feature>
<gene>
    <name evidence="2" type="ORF">AVDCRST_MAG72-1437</name>
</gene>
<feature type="region of interest" description="Disordered" evidence="1">
    <location>
        <begin position="259"/>
        <end position="341"/>
    </location>
</feature>
<feature type="compositionally biased region" description="Basic and acidic residues" evidence="1">
    <location>
        <begin position="284"/>
        <end position="295"/>
    </location>
</feature>
<proteinExistence type="predicted"/>
<reference evidence="2" key="1">
    <citation type="submission" date="2020-02" db="EMBL/GenBank/DDBJ databases">
        <authorList>
            <person name="Meier V. D."/>
        </authorList>
    </citation>
    <scope>NUCLEOTIDE SEQUENCE</scope>
    <source>
        <strain evidence="2">AVDCRST_MAG72</strain>
    </source>
</reference>
<name>A0A6J4M8H0_9ACTN</name>
<feature type="compositionally biased region" description="Basic and acidic residues" evidence="1">
    <location>
        <begin position="95"/>
        <end position="106"/>
    </location>
</feature>
<feature type="compositionally biased region" description="Basic and acidic residues" evidence="1">
    <location>
        <begin position="133"/>
        <end position="148"/>
    </location>
</feature>